<feature type="region of interest" description="Disordered" evidence="3">
    <location>
        <begin position="282"/>
        <end position="301"/>
    </location>
</feature>
<dbReference type="Pfam" id="PF24568">
    <property type="entry name" value="CC_PcsB"/>
    <property type="match status" value="1"/>
</dbReference>
<keyword evidence="7" id="KW-1185">Reference proteome</keyword>
<keyword evidence="6" id="KW-0378">Hydrolase</keyword>
<name>A0ABS2N5W6_9BACI</name>
<dbReference type="Gene3D" id="2.70.70.10">
    <property type="entry name" value="Glucose Permease (Domain IIA)"/>
    <property type="match status" value="1"/>
</dbReference>
<proteinExistence type="predicted"/>
<accession>A0ABS2N5W6</accession>
<evidence type="ECO:0000259" key="5">
    <source>
        <dbReference type="Pfam" id="PF24568"/>
    </source>
</evidence>
<dbReference type="PANTHER" id="PTHR21666:SF270">
    <property type="entry name" value="MUREIN HYDROLASE ACTIVATOR ENVC"/>
    <property type="match status" value="1"/>
</dbReference>
<dbReference type="InterPro" id="IPR057309">
    <property type="entry name" value="PcsB_CC"/>
</dbReference>
<sequence length="431" mass="48086">MRRVVTYFIIFTIILSGIPASKHVFAEGLADIKRELEELQRQQGSIEKQNGSLSDEVSETQQKIEENKAHQAQVMSEIEEIDLQLEDTLSKLEAKEEEIIATNNAIEETEAEIEQLKLEIFDLKDRIETREELLKNRLRALQQSGGDVSYLEVIMGAQNFGDLINRATAVNKIMDQDKSIMETHMAEKQELEDKQVSLEDKKADLDEKKADLESQKQELESLKSTLNSQMLQKEKLMEELKHEQHELEEYQVSLEDEQEILRKQEAAIEKAIEQAKQEQQRLEQLAKENGSQPSENGTFVWPSTGTFTSGYGQRWGKLHAGIDIASGVGTAVKASAAGVVISTNTEWDGKMNGYGNVILIAHSIDGTVYTTLYAHLNSMSVSTGESVSQGETIGTMGNTGNSTGPHLHFEIHKGGWNAAKSNSVNPLSLLK</sequence>
<dbReference type="InterPro" id="IPR050570">
    <property type="entry name" value="Cell_wall_metabolism_enzyme"/>
</dbReference>
<dbReference type="InterPro" id="IPR011055">
    <property type="entry name" value="Dup_hybrid_motif"/>
</dbReference>
<feature type="compositionally biased region" description="Polar residues" evidence="3">
    <location>
        <begin position="289"/>
        <end position="301"/>
    </location>
</feature>
<evidence type="ECO:0000256" key="3">
    <source>
        <dbReference type="SAM" id="MobiDB-lite"/>
    </source>
</evidence>
<evidence type="ECO:0000259" key="4">
    <source>
        <dbReference type="Pfam" id="PF01551"/>
    </source>
</evidence>
<dbReference type="Pfam" id="PF01551">
    <property type="entry name" value="Peptidase_M23"/>
    <property type="match status" value="1"/>
</dbReference>
<evidence type="ECO:0000313" key="6">
    <source>
        <dbReference type="EMBL" id="MBM7573522.1"/>
    </source>
</evidence>
<dbReference type="RefSeq" id="WP_204502161.1">
    <property type="nucleotide sequence ID" value="NZ_JAFBDR010000036.1"/>
</dbReference>
<dbReference type="InterPro" id="IPR016047">
    <property type="entry name" value="M23ase_b-sheet_dom"/>
</dbReference>
<protein>
    <submittedName>
        <fullName evidence="6">Murein DD-endopeptidase MepM/ murein hydrolase activator NlpD</fullName>
    </submittedName>
</protein>
<organism evidence="6 7">
    <name type="scientific">Aquibacillus albus</name>
    <dbReference type="NCBI Taxonomy" id="1168171"/>
    <lineage>
        <taxon>Bacteria</taxon>
        <taxon>Bacillati</taxon>
        <taxon>Bacillota</taxon>
        <taxon>Bacilli</taxon>
        <taxon>Bacillales</taxon>
        <taxon>Bacillaceae</taxon>
        <taxon>Aquibacillus</taxon>
    </lineage>
</organism>
<dbReference type="Gene3D" id="6.10.250.3150">
    <property type="match status" value="1"/>
</dbReference>
<dbReference type="SUPFAM" id="SSF51261">
    <property type="entry name" value="Duplicated hybrid motif"/>
    <property type="match status" value="1"/>
</dbReference>
<gene>
    <name evidence="6" type="ORF">JOC48_004086</name>
</gene>
<dbReference type="Proteomes" id="UP001296943">
    <property type="component" value="Unassembled WGS sequence"/>
</dbReference>
<keyword evidence="1" id="KW-0732">Signal</keyword>
<evidence type="ECO:0000256" key="1">
    <source>
        <dbReference type="ARBA" id="ARBA00022729"/>
    </source>
</evidence>
<keyword evidence="2" id="KW-0175">Coiled coil</keyword>
<dbReference type="GO" id="GO:0016787">
    <property type="term" value="F:hydrolase activity"/>
    <property type="evidence" value="ECO:0007669"/>
    <property type="project" value="UniProtKB-KW"/>
</dbReference>
<feature type="coiled-coil region" evidence="2">
    <location>
        <begin position="22"/>
        <end position="144"/>
    </location>
</feature>
<dbReference type="EMBL" id="JAFBDR010000036">
    <property type="protein sequence ID" value="MBM7573522.1"/>
    <property type="molecule type" value="Genomic_DNA"/>
</dbReference>
<evidence type="ECO:0000313" key="7">
    <source>
        <dbReference type="Proteomes" id="UP001296943"/>
    </source>
</evidence>
<feature type="domain" description="Peptidoglycan hydrolase PcsB coiled-coil" evidence="5">
    <location>
        <begin position="122"/>
        <end position="194"/>
    </location>
</feature>
<dbReference type="PANTHER" id="PTHR21666">
    <property type="entry name" value="PEPTIDASE-RELATED"/>
    <property type="match status" value="1"/>
</dbReference>
<dbReference type="CDD" id="cd12797">
    <property type="entry name" value="M23_peptidase"/>
    <property type="match status" value="1"/>
</dbReference>
<reference evidence="6 7" key="1">
    <citation type="submission" date="2021-01" db="EMBL/GenBank/DDBJ databases">
        <title>Genomic Encyclopedia of Type Strains, Phase IV (KMG-IV): sequencing the most valuable type-strain genomes for metagenomic binning, comparative biology and taxonomic classification.</title>
        <authorList>
            <person name="Goeker M."/>
        </authorList>
    </citation>
    <scope>NUCLEOTIDE SEQUENCE [LARGE SCALE GENOMIC DNA]</scope>
    <source>
        <strain evidence="6 7">DSM 23711</strain>
    </source>
</reference>
<comment type="caution">
    <text evidence="6">The sequence shown here is derived from an EMBL/GenBank/DDBJ whole genome shotgun (WGS) entry which is preliminary data.</text>
</comment>
<evidence type="ECO:0000256" key="2">
    <source>
        <dbReference type="SAM" id="Coils"/>
    </source>
</evidence>
<feature type="domain" description="M23ase beta-sheet core" evidence="4">
    <location>
        <begin position="318"/>
        <end position="416"/>
    </location>
</feature>